<feature type="domain" description="Histidine kinase" evidence="11">
    <location>
        <begin position="115"/>
        <end position="247"/>
    </location>
</feature>
<dbReference type="PANTHER" id="PTHR45453:SF1">
    <property type="entry name" value="PHOSPHATE REGULON SENSOR PROTEIN PHOR"/>
    <property type="match status" value="1"/>
</dbReference>
<evidence type="ECO:0000256" key="7">
    <source>
        <dbReference type="ARBA" id="ARBA00022777"/>
    </source>
</evidence>
<dbReference type="AlphaFoldDB" id="A0A7X0VX85"/>
<dbReference type="InterPro" id="IPR003594">
    <property type="entry name" value="HATPase_dom"/>
</dbReference>
<evidence type="ECO:0000256" key="5">
    <source>
        <dbReference type="ARBA" id="ARBA00022679"/>
    </source>
</evidence>
<dbReference type="Pfam" id="PF02518">
    <property type="entry name" value="HATPase_c"/>
    <property type="match status" value="1"/>
</dbReference>
<keyword evidence="9" id="KW-0902">Two-component regulatory system</keyword>
<evidence type="ECO:0000256" key="6">
    <source>
        <dbReference type="ARBA" id="ARBA00022741"/>
    </source>
</evidence>
<evidence type="ECO:0000256" key="2">
    <source>
        <dbReference type="ARBA" id="ARBA00004651"/>
    </source>
</evidence>
<evidence type="ECO:0000256" key="8">
    <source>
        <dbReference type="ARBA" id="ARBA00022840"/>
    </source>
</evidence>
<dbReference type="InterPro" id="IPR050351">
    <property type="entry name" value="BphY/WalK/GraS-like"/>
</dbReference>
<evidence type="ECO:0000256" key="4">
    <source>
        <dbReference type="ARBA" id="ARBA00022553"/>
    </source>
</evidence>
<evidence type="ECO:0000259" key="11">
    <source>
        <dbReference type="PROSITE" id="PS50109"/>
    </source>
</evidence>
<evidence type="ECO:0000256" key="9">
    <source>
        <dbReference type="ARBA" id="ARBA00023012"/>
    </source>
</evidence>
<keyword evidence="13" id="KW-1185">Reference proteome</keyword>
<keyword evidence="5" id="KW-0808">Transferase</keyword>
<dbReference type="InterPro" id="IPR005467">
    <property type="entry name" value="His_kinase_dom"/>
</dbReference>
<sequence>AAASGETAVPALPSAVASPASEADQASPMPLLAEGTGTEVVPPPGPAPAPREGAPANAPANSAMMEVHSDGDAQAEAAATLSVTESADGVTVAVYGKSPPPSAKAAAPVEVADPAPRRELTVLAEDRESESVFVYADRKRIGQVLTNLVSNAVRHTPEEGCIELGLRIRGGNLEWFVRNEGPAIPEADLTRIWEPFFRGDKARSRDRGGTGIGLAVTKQILELHGGRFGAANRADGVEFCFSLPLPRKEPPPANANGS</sequence>
<feature type="compositionally biased region" description="Low complexity" evidence="10">
    <location>
        <begin position="50"/>
        <end position="61"/>
    </location>
</feature>
<dbReference type="Proteomes" id="UP000564644">
    <property type="component" value="Unassembled WGS sequence"/>
</dbReference>
<feature type="region of interest" description="Disordered" evidence="10">
    <location>
        <begin position="1"/>
        <end position="61"/>
    </location>
</feature>
<evidence type="ECO:0000256" key="3">
    <source>
        <dbReference type="ARBA" id="ARBA00012438"/>
    </source>
</evidence>
<keyword evidence="4" id="KW-0597">Phosphoprotein</keyword>
<dbReference type="RefSeq" id="WP_185131425.1">
    <property type="nucleotide sequence ID" value="NZ_JACJVO010000030.1"/>
</dbReference>
<dbReference type="InterPro" id="IPR036890">
    <property type="entry name" value="HATPase_C_sf"/>
</dbReference>
<comment type="caution">
    <text evidence="12">The sequence shown here is derived from an EMBL/GenBank/DDBJ whole genome shotgun (WGS) entry which is preliminary data.</text>
</comment>
<dbReference type="GO" id="GO:0000155">
    <property type="term" value="F:phosphorelay sensor kinase activity"/>
    <property type="evidence" value="ECO:0007669"/>
    <property type="project" value="TreeGrafter"/>
</dbReference>
<dbReference type="PRINTS" id="PR00344">
    <property type="entry name" value="BCTRLSENSOR"/>
</dbReference>
<dbReference type="SUPFAM" id="SSF55874">
    <property type="entry name" value="ATPase domain of HSP90 chaperone/DNA topoisomerase II/histidine kinase"/>
    <property type="match status" value="1"/>
</dbReference>
<feature type="compositionally biased region" description="Low complexity" evidence="10">
    <location>
        <begin position="8"/>
        <end position="23"/>
    </location>
</feature>
<dbReference type="GO" id="GO:0016036">
    <property type="term" value="P:cellular response to phosphate starvation"/>
    <property type="evidence" value="ECO:0007669"/>
    <property type="project" value="TreeGrafter"/>
</dbReference>
<keyword evidence="7" id="KW-0418">Kinase</keyword>
<evidence type="ECO:0000256" key="1">
    <source>
        <dbReference type="ARBA" id="ARBA00000085"/>
    </source>
</evidence>
<dbReference type="EMBL" id="JACJVO010000030">
    <property type="protein sequence ID" value="MBB6733761.1"/>
    <property type="molecule type" value="Genomic_DNA"/>
</dbReference>
<evidence type="ECO:0000313" key="12">
    <source>
        <dbReference type="EMBL" id="MBB6733761.1"/>
    </source>
</evidence>
<gene>
    <name evidence="12" type="ORF">H7C18_22820</name>
</gene>
<dbReference type="FunFam" id="3.30.565.10:FF:000006">
    <property type="entry name" value="Sensor histidine kinase WalK"/>
    <property type="match status" value="1"/>
</dbReference>
<dbReference type="GO" id="GO:0005524">
    <property type="term" value="F:ATP binding"/>
    <property type="evidence" value="ECO:0007669"/>
    <property type="project" value="UniProtKB-KW"/>
</dbReference>
<dbReference type="SMART" id="SM00387">
    <property type="entry name" value="HATPase_c"/>
    <property type="match status" value="1"/>
</dbReference>
<evidence type="ECO:0000256" key="10">
    <source>
        <dbReference type="SAM" id="MobiDB-lite"/>
    </source>
</evidence>
<reference evidence="12 13" key="1">
    <citation type="submission" date="2020-08" db="EMBL/GenBank/DDBJ databases">
        <title>Cohnella phylogeny.</title>
        <authorList>
            <person name="Dunlap C."/>
        </authorList>
    </citation>
    <scope>NUCLEOTIDE SEQUENCE [LARGE SCALE GENOMIC DNA]</scope>
    <source>
        <strain evidence="12 13">CBP 2801</strain>
    </source>
</reference>
<organism evidence="12 13">
    <name type="scientific">Cohnella zeiphila</name>
    <dbReference type="NCBI Taxonomy" id="2761120"/>
    <lineage>
        <taxon>Bacteria</taxon>
        <taxon>Bacillati</taxon>
        <taxon>Bacillota</taxon>
        <taxon>Bacilli</taxon>
        <taxon>Bacillales</taxon>
        <taxon>Paenibacillaceae</taxon>
        <taxon>Cohnella</taxon>
    </lineage>
</organism>
<proteinExistence type="predicted"/>
<comment type="subcellular location">
    <subcellularLocation>
        <location evidence="2">Cell membrane</location>
        <topology evidence="2">Multi-pass membrane protein</topology>
    </subcellularLocation>
</comment>
<protein>
    <recommendedName>
        <fullName evidence="3">histidine kinase</fullName>
        <ecNumber evidence="3">2.7.13.3</ecNumber>
    </recommendedName>
</protein>
<dbReference type="PROSITE" id="PS50109">
    <property type="entry name" value="HIS_KIN"/>
    <property type="match status" value="1"/>
</dbReference>
<dbReference type="EC" id="2.7.13.3" evidence="3"/>
<dbReference type="PANTHER" id="PTHR45453">
    <property type="entry name" value="PHOSPHATE REGULON SENSOR PROTEIN PHOR"/>
    <property type="match status" value="1"/>
</dbReference>
<keyword evidence="8 12" id="KW-0067">ATP-binding</keyword>
<feature type="non-terminal residue" evidence="12">
    <location>
        <position position="1"/>
    </location>
</feature>
<dbReference type="Gene3D" id="3.30.565.10">
    <property type="entry name" value="Histidine kinase-like ATPase, C-terminal domain"/>
    <property type="match status" value="1"/>
</dbReference>
<keyword evidence="6" id="KW-0547">Nucleotide-binding</keyword>
<name>A0A7X0VX85_9BACL</name>
<dbReference type="InterPro" id="IPR004358">
    <property type="entry name" value="Sig_transdc_His_kin-like_C"/>
</dbReference>
<evidence type="ECO:0000313" key="13">
    <source>
        <dbReference type="Proteomes" id="UP000564644"/>
    </source>
</evidence>
<accession>A0A7X0VX85</accession>
<dbReference type="GO" id="GO:0005886">
    <property type="term" value="C:plasma membrane"/>
    <property type="evidence" value="ECO:0007669"/>
    <property type="project" value="UniProtKB-SubCell"/>
</dbReference>
<comment type="catalytic activity">
    <reaction evidence="1">
        <text>ATP + protein L-histidine = ADP + protein N-phospho-L-histidine.</text>
        <dbReference type="EC" id="2.7.13.3"/>
    </reaction>
</comment>
<dbReference type="GO" id="GO:0004721">
    <property type="term" value="F:phosphoprotein phosphatase activity"/>
    <property type="evidence" value="ECO:0007669"/>
    <property type="project" value="TreeGrafter"/>
</dbReference>